<dbReference type="InterPro" id="IPR029060">
    <property type="entry name" value="PIN-like_dom_sf"/>
</dbReference>
<dbReference type="RefSeq" id="WP_012711022.1">
    <property type="nucleotide sequence ID" value="NC_012588.1"/>
</dbReference>
<dbReference type="Proteomes" id="UP000001350">
    <property type="component" value="Chromosome"/>
</dbReference>
<dbReference type="GO" id="GO:0016075">
    <property type="term" value="P:rRNA catabolic process"/>
    <property type="evidence" value="ECO:0007669"/>
    <property type="project" value="TreeGrafter"/>
</dbReference>
<dbReference type="GeneID" id="84055533"/>
<evidence type="ECO:0000259" key="1">
    <source>
        <dbReference type="Pfam" id="PF01850"/>
    </source>
</evidence>
<feature type="domain" description="PIN" evidence="1">
    <location>
        <begin position="2"/>
        <end position="135"/>
    </location>
</feature>
<accession>C3MX76</accession>
<dbReference type="HOGENOM" id="CLU_136715_0_1_2"/>
<dbReference type="KEGG" id="sia:M1425_0974"/>
<evidence type="ECO:0000313" key="3">
    <source>
        <dbReference type="Proteomes" id="UP000001350"/>
    </source>
</evidence>
<dbReference type="Gene3D" id="3.40.50.1010">
    <property type="entry name" value="5'-nuclease"/>
    <property type="match status" value="1"/>
</dbReference>
<dbReference type="PANTHER" id="PTHR42188">
    <property type="entry name" value="23S RRNA-SPECIFIC ENDONUCLEASE VAPC20"/>
    <property type="match status" value="1"/>
</dbReference>
<dbReference type="EMBL" id="CP001400">
    <property type="protein sequence ID" value="ACP37756.1"/>
    <property type="molecule type" value="Genomic_DNA"/>
</dbReference>
<dbReference type="InterPro" id="IPR039018">
    <property type="entry name" value="VapC20-like"/>
</dbReference>
<dbReference type="AlphaFoldDB" id="C3MX76"/>
<evidence type="ECO:0000313" key="2">
    <source>
        <dbReference type="EMBL" id="ACP37756.1"/>
    </source>
</evidence>
<dbReference type="Pfam" id="PF01850">
    <property type="entry name" value="PIN"/>
    <property type="match status" value="1"/>
</dbReference>
<gene>
    <name evidence="2" type="ordered locus">M1425_0974</name>
</gene>
<dbReference type="SUPFAM" id="SSF88723">
    <property type="entry name" value="PIN domain-like"/>
    <property type="match status" value="1"/>
</dbReference>
<dbReference type="PANTHER" id="PTHR42188:SF1">
    <property type="entry name" value="23S RRNA-SPECIFIC ENDONUCLEASE VAPC20"/>
    <property type="match status" value="1"/>
</dbReference>
<name>C3MX76_SACI4</name>
<protein>
    <submittedName>
        <fullName evidence="2">PilT protein domain protein</fullName>
    </submittedName>
</protein>
<dbReference type="InterPro" id="IPR002716">
    <property type="entry name" value="PIN_dom"/>
</dbReference>
<reference evidence="2 3" key="1">
    <citation type="journal article" date="2009" name="Proc. Natl. Acad. Sci. U.S.A.">
        <title>Biogeography of the Sulfolobus islandicus pan-genome.</title>
        <authorList>
            <person name="Reno M.L."/>
            <person name="Held N.L."/>
            <person name="Fields C.J."/>
            <person name="Burke P.V."/>
            <person name="Whitaker R.J."/>
        </authorList>
    </citation>
    <scope>NUCLEOTIDE SEQUENCE [LARGE SCALE GENOMIC DNA]</scope>
    <source>
        <strain evidence="3">M.14.25 / Kamchatka #1</strain>
    </source>
</reference>
<organism evidence="2 3">
    <name type="scientific">Saccharolobus islandicus (strain M.14.25 / Kamchatka #1)</name>
    <name type="common">Sulfolobus islandicus</name>
    <dbReference type="NCBI Taxonomy" id="427317"/>
    <lineage>
        <taxon>Archaea</taxon>
        <taxon>Thermoproteota</taxon>
        <taxon>Thermoprotei</taxon>
        <taxon>Sulfolobales</taxon>
        <taxon>Sulfolobaceae</taxon>
        <taxon>Saccharolobus</taxon>
    </lineage>
</organism>
<proteinExistence type="predicted"/>
<sequence>MIILDTSFLYSFLNKKEENHDIAVRLMRKILNNNFGMPVIFEYVLDELLTIMVNRQPFEYVDKTLRTILNYINARSFEMITLSGEEHISKVIALFRKINGDPNRNKKLSFTDCAILFVMIENGIQYLSTFDSGFSGLLEKLEDGIYTLTERKKHELERILMT</sequence>
<dbReference type="GO" id="GO:0004521">
    <property type="term" value="F:RNA endonuclease activity"/>
    <property type="evidence" value="ECO:0007669"/>
    <property type="project" value="InterPro"/>
</dbReference>